<dbReference type="AlphaFoldDB" id="A0A1G7WHE2"/>
<accession>A0A1G7WHE2</accession>
<dbReference type="Proteomes" id="UP000198956">
    <property type="component" value="Unassembled WGS sequence"/>
</dbReference>
<dbReference type="OrthoDB" id="1912519at2"/>
<dbReference type="RefSeq" id="WP_091259650.1">
    <property type="nucleotide sequence ID" value="NZ_FNDE01000001.1"/>
</dbReference>
<dbReference type="EMBL" id="FNDE01000001">
    <property type="protein sequence ID" value="SDG71381.1"/>
    <property type="molecule type" value="Genomic_DNA"/>
</dbReference>
<gene>
    <name evidence="1" type="ORF">SAMN04489735_1001241</name>
</gene>
<evidence type="ECO:0000313" key="1">
    <source>
        <dbReference type="EMBL" id="SDG71381.1"/>
    </source>
</evidence>
<sequence>MKKIIFLVVLVITSTYLIIFQWQLAPRPVYLLITNSTDLSKENINGLKLHENIKESNFIKKYGEIHYLNMNSSHDYFSLKNGLIIATDKGSHEIVRIIVNDNNTKKLVTQNGIKLGDFSEKVVKLYGKNNYKRREQGAEILGYIDKKNQITLEFWCEENKIQMIRLDITSMN</sequence>
<organism evidence="1 2">
    <name type="scientific">Aneurinibacillus thermoaerophilus</name>
    <dbReference type="NCBI Taxonomy" id="143495"/>
    <lineage>
        <taxon>Bacteria</taxon>
        <taxon>Bacillati</taxon>
        <taxon>Bacillota</taxon>
        <taxon>Bacilli</taxon>
        <taxon>Bacillales</taxon>
        <taxon>Paenibacillaceae</taxon>
        <taxon>Aneurinibacillus group</taxon>
        <taxon>Aneurinibacillus</taxon>
    </lineage>
</organism>
<protein>
    <submittedName>
        <fullName evidence="1">Uncharacterized protein</fullName>
    </submittedName>
</protein>
<evidence type="ECO:0000313" key="2">
    <source>
        <dbReference type="Proteomes" id="UP000198956"/>
    </source>
</evidence>
<reference evidence="1 2" key="1">
    <citation type="submission" date="2016-10" db="EMBL/GenBank/DDBJ databases">
        <authorList>
            <person name="de Groot N.N."/>
        </authorList>
    </citation>
    <scope>NUCLEOTIDE SEQUENCE [LARGE SCALE GENOMIC DNA]</scope>
    <source>
        <strain evidence="1 2">L 420-91</strain>
    </source>
</reference>
<proteinExistence type="predicted"/>
<name>A0A1G7WHE2_ANETH</name>